<dbReference type="Gene3D" id="3.20.20.100">
    <property type="entry name" value="NADP-dependent oxidoreductase domain"/>
    <property type="match status" value="1"/>
</dbReference>
<dbReference type="SUPFAM" id="SSF51430">
    <property type="entry name" value="NAD(P)-linked oxidoreductase"/>
    <property type="match status" value="1"/>
</dbReference>
<dbReference type="PANTHER" id="PTHR43625">
    <property type="entry name" value="AFLATOXIN B1 ALDEHYDE REDUCTASE"/>
    <property type="match status" value="1"/>
</dbReference>
<organism evidence="3 4">
    <name type="scientific">Leucocoprinus leucothites</name>
    <dbReference type="NCBI Taxonomy" id="201217"/>
    <lineage>
        <taxon>Eukaryota</taxon>
        <taxon>Fungi</taxon>
        <taxon>Dikarya</taxon>
        <taxon>Basidiomycota</taxon>
        <taxon>Agaricomycotina</taxon>
        <taxon>Agaricomycetes</taxon>
        <taxon>Agaricomycetidae</taxon>
        <taxon>Agaricales</taxon>
        <taxon>Agaricineae</taxon>
        <taxon>Agaricaceae</taxon>
        <taxon>Leucocoprinus</taxon>
    </lineage>
</organism>
<keyword evidence="4" id="KW-1185">Reference proteome</keyword>
<sequence>MTPMPTRKIGNDNVAELGLGLLGLSTFYGEVQSDEERFKFLDAALEDGWTNWDSADAYGDSEDLVGKWFKRTGNRNKIFFATKFGIVWTPTGRRIDGNPEYVKSACAKSLKRLGIDQIDLYYLHRADPNVPIEKTVGAMAELVKEGKVRHLGLSEVSSATLRRAHAVHPIAAVQVEYAPFTLDIEDEKIALLKTCRELGVAVIAYSPLGRGLLTGRYKSPDDFEEGDVRKSMPRFSKENFPKVLAVADGLAEIGKNYNATASQVALAWVLAQGKDIIPIPGTKKIKYLKENLASIHIRLSDEDNAKIRKLAEGVDFGERYPPQMMATLFTDTAPL</sequence>
<gene>
    <name evidence="3" type="ORF">D9756_008204</name>
</gene>
<dbReference type="EMBL" id="JAACJO010000013">
    <property type="protein sequence ID" value="KAF5351129.1"/>
    <property type="molecule type" value="Genomic_DNA"/>
</dbReference>
<dbReference type="InterPro" id="IPR020471">
    <property type="entry name" value="AKR"/>
</dbReference>
<evidence type="ECO:0000259" key="2">
    <source>
        <dbReference type="Pfam" id="PF00248"/>
    </source>
</evidence>
<dbReference type="InterPro" id="IPR023210">
    <property type="entry name" value="NADP_OxRdtase_dom"/>
</dbReference>
<comment type="caution">
    <text evidence="3">The sequence shown here is derived from an EMBL/GenBank/DDBJ whole genome shotgun (WGS) entry which is preliminary data.</text>
</comment>
<dbReference type="PANTHER" id="PTHR43625:SF40">
    <property type="entry name" value="ALDO-KETO REDUCTASE YAKC [NADP(+)]"/>
    <property type="match status" value="1"/>
</dbReference>
<evidence type="ECO:0000256" key="1">
    <source>
        <dbReference type="ARBA" id="ARBA00023002"/>
    </source>
</evidence>
<protein>
    <recommendedName>
        <fullName evidence="2">NADP-dependent oxidoreductase domain-containing protein</fullName>
    </recommendedName>
</protein>
<evidence type="ECO:0000313" key="4">
    <source>
        <dbReference type="Proteomes" id="UP000559027"/>
    </source>
</evidence>
<dbReference type="GO" id="GO:0016491">
    <property type="term" value="F:oxidoreductase activity"/>
    <property type="evidence" value="ECO:0007669"/>
    <property type="project" value="UniProtKB-KW"/>
</dbReference>
<feature type="domain" description="NADP-dependent oxidoreductase" evidence="2">
    <location>
        <begin position="17"/>
        <end position="311"/>
    </location>
</feature>
<dbReference type="OrthoDB" id="37537at2759"/>
<dbReference type="AlphaFoldDB" id="A0A8H5D135"/>
<evidence type="ECO:0000313" key="3">
    <source>
        <dbReference type="EMBL" id="KAF5351129.1"/>
    </source>
</evidence>
<name>A0A8H5D135_9AGAR</name>
<dbReference type="PRINTS" id="PR00069">
    <property type="entry name" value="ALDKETRDTASE"/>
</dbReference>
<reference evidence="3 4" key="1">
    <citation type="journal article" date="2020" name="ISME J.">
        <title>Uncovering the hidden diversity of litter-decomposition mechanisms in mushroom-forming fungi.</title>
        <authorList>
            <person name="Floudas D."/>
            <person name="Bentzer J."/>
            <person name="Ahren D."/>
            <person name="Johansson T."/>
            <person name="Persson P."/>
            <person name="Tunlid A."/>
        </authorList>
    </citation>
    <scope>NUCLEOTIDE SEQUENCE [LARGE SCALE GENOMIC DNA]</scope>
    <source>
        <strain evidence="3 4">CBS 146.42</strain>
    </source>
</reference>
<dbReference type="Proteomes" id="UP000559027">
    <property type="component" value="Unassembled WGS sequence"/>
</dbReference>
<dbReference type="InterPro" id="IPR050791">
    <property type="entry name" value="Aldo-Keto_reductase"/>
</dbReference>
<accession>A0A8H5D135</accession>
<dbReference type="InterPro" id="IPR036812">
    <property type="entry name" value="NAD(P)_OxRdtase_dom_sf"/>
</dbReference>
<dbReference type="Pfam" id="PF00248">
    <property type="entry name" value="Aldo_ket_red"/>
    <property type="match status" value="1"/>
</dbReference>
<dbReference type="GO" id="GO:0005737">
    <property type="term" value="C:cytoplasm"/>
    <property type="evidence" value="ECO:0007669"/>
    <property type="project" value="TreeGrafter"/>
</dbReference>
<keyword evidence="1" id="KW-0560">Oxidoreductase</keyword>
<proteinExistence type="predicted"/>